<evidence type="ECO:0000313" key="10">
    <source>
        <dbReference type="Proteomes" id="UP000078225"/>
    </source>
</evidence>
<keyword evidence="9" id="KW-0966">Cell projection</keyword>
<dbReference type="EMBL" id="LYRP01000012">
    <property type="protein sequence ID" value="OAT76921.1"/>
    <property type="molecule type" value="Genomic_DNA"/>
</dbReference>
<dbReference type="InterPro" id="IPR006299">
    <property type="entry name" value="FlgC"/>
</dbReference>
<dbReference type="GO" id="GO:0030694">
    <property type="term" value="C:bacterial-type flagellum basal body, rod"/>
    <property type="evidence" value="ECO:0007669"/>
    <property type="project" value="UniProtKB-UniRule"/>
</dbReference>
<evidence type="ECO:0000256" key="5">
    <source>
        <dbReference type="ARBA" id="ARBA00025933"/>
    </source>
</evidence>
<evidence type="ECO:0000256" key="6">
    <source>
        <dbReference type="RuleBase" id="RU362062"/>
    </source>
</evidence>
<evidence type="ECO:0000256" key="2">
    <source>
        <dbReference type="ARBA" id="ARBA00009677"/>
    </source>
</evidence>
<dbReference type="PANTHER" id="PTHR30435">
    <property type="entry name" value="FLAGELLAR PROTEIN"/>
    <property type="match status" value="1"/>
</dbReference>
<keyword evidence="9" id="KW-0969">Cilium</keyword>
<accession>A0A1B7L441</accession>
<evidence type="ECO:0000256" key="4">
    <source>
        <dbReference type="ARBA" id="ARBA00023143"/>
    </source>
</evidence>
<feature type="domain" description="Flagellar basal-body/hook protein C-terminal" evidence="8">
    <location>
        <begin position="95"/>
        <end position="138"/>
    </location>
</feature>
<dbReference type="Proteomes" id="UP000078225">
    <property type="component" value="Unassembled WGS sequence"/>
</dbReference>
<dbReference type="AlphaFoldDB" id="A0A1B7L441"/>
<reference evidence="10" key="1">
    <citation type="submission" date="2016-05" db="EMBL/GenBank/DDBJ databases">
        <authorList>
            <person name="Behera P."/>
            <person name="Vaishampayan P."/>
            <person name="Singh N."/>
            <person name="Raina V."/>
            <person name="Suar M."/>
            <person name="Pattnaik A."/>
            <person name="Rastogi G."/>
        </authorList>
    </citation>
    <scope>NUCLEOTIDE SEQUENCE [LARGE SCALE GENOMIC DNA]</scope>
    <source>
        <strain evidence="10">MP23</strain>
    </source>
</reference>
<dbReference type="RefSeq" id="WP_064597382.1">
    <property type="nucleotide sequence ID" value="NZ_CP134782.1"/>
</dbReference>
<comment type="subcellular location">
    <subcellularLocation>
        <location evidence="1 6">Bacterial flagellum basal body</location>
    </subcellularLocation>
</comment>
<dbReference type="InterPro" id="IPR010930">
    <property type="entry name" value="Flg_bb/hook_C_dom"/>
</dbReference>
<dbReference type="NCBIfam" id="TIGR01395">
    <property type="entry name" value="FlgC"/>
    <property type="match status" value="1"/>
</dbReference>
<comment type="similarity">
    <text evidence="2">Belongs to the flagella basal body rod proteins family.</text>
</comment>
<evidence type="ECO:0000313" key="9">
    <source>
        <dbReference type="EMBL" id="OAT76921.1"/>
    </source>
</evidence>
<keyword evidence="4 6" id="KW-0975">Bacterial flagellum</keyword>
<name>A0A1B7L441_9ENTR</name>
<protein>
    <recommendedName>
        <fullName evidence="3 6">Flagellar basal-body rod protein FlgC</fullName>
    </recommendedName>
</protein>
<dbReference type="InterPro" id="IPR019776">
    <property type="entry name" value="Flagellar_basal_body_rod_CS"/>
</dbReference>
<dbReference type="PANTHER" id="PTHR30435:SF29">
    <property type="entry name" value="FLAGELLAR BASAL-BODY ROD PROTEIN FLGC"/>
    <property type="match status" value="1"/>
</dbReference>
<evidence type="ECO:0000259" key="8">
    <source>
        <dbReference type="Pfam" id="PF06429"/>
    </source>
</evidence>
<dbReference type="InterPro" id="IPR001444">
    <property type="entry name" value="Flag_bb_rod_N"/>
</dbReference>
<keyword evidence="10" id="KW-1185">Reference proteome</keyword>
<comment type="subunit">
    <text evidence="5 6">The basal body constitutes a major portion of the flagellar organelle and consists of four rings (L,P,S, and M) mounted on a central rod. The rod consists of about 26 subunits of FlgG in the distal portion, and FlgB, FlgC and FlgF are thought to build up the proximal portion of the rod with about 6 subunits each.</text>
</comment>
<dbReference type="Pfam" id="PF06429">
    <property type="entry name" value="Flg_bbr_C"/>
    <property type="match status" value="1"/>
</dbReference>
<evidence type="ECO:0000259" key="7">
    <source>
        <dbReference type="Pfam" id="PF00460"/>
    </source>
</evidence>
<keyword evidence="9" id="KW-0282">Flagellum</keyword>
<dbReference type="STRING" id="1691903.A9B99_06290"/>
<dbReference type="OrthoDB" id="9794148at2"/>
<feature type="domain" description="Flagellar basal body rod protein N-terminal" evidence="7">
    <location>
        <begin position="9"/>
        <end position="34"/>
    </location>
</feature>
<proteinExistence type="inferred from homology"/>
<dbReference type="PROSITE" id="PS00588">
    <property type="entry name" value="FLAGELLA_BB_ROD"/>
    <property type="match status" value="1"/>
</dbReference>
<organism evidence="9 10">
    <name type="scientific">Mangrovibacter phragmitis</name>
    <dbReference type="NCBI Taxonomy" id="1691903"/>
    <lineage>
        <taxon>Bacteria</taxon>
        <taxon>Pseudomonadati</taxon>
        <taxon>Pseudomonadota</taxon>
        <taxon>Gammaproteobacteria</taxon>
        <taxon>Enterobacterales</taxon>
        <taxon>Enterobacteriaceae</taxon>
        <taxon>Mangrovibacter</taxon>
    </lineage>
</organism>
<sequence>MAFEAIYQISSSAMTAQTVRLNTIASNLANAETPAAAEDSTYKARRPVFASVYHTAQNPHHSALQSARVQVLDVVETSGALQRYQPGHPLADNGGYVWYPEINVVEEMADMMSASRNFETHVEVLNNVKSMQQSLLRLGEAS</sequence>
<gene>
    <name evidence="9" type="ORF">A9B99_06290</name>
</gene>
<evidence type="ECO:0000256" key="3">
    <source>
        <dbReference type="ARBA" id="ARBA00017941"/>
    </source>
</evidence>
<comment type="caution">
    <text evidence="9">The sequence shown here is derived from an EMBL/GenBank/DDBJ whole genome shotgun (WGS) entry which is preliminary data.</text>
</comment>
<dbReference type="Pfam" id="PF00460">
    <property type="entry name" value="Flg_bb_rod"/>
    <property type="match status" value="1"/>
</dbReference>
<dbReference type="GO" id="GO:0071978">
    <property type="term" value="P:bacterial-type flagellum-dependent swarming motility"/>
    <property type="evidence" value="ECO:0007669"/>
    <property type="project" value="TreeGrafter"/>
</dbReference>
<evidence type="ECO:0000256" key="1">
    <source>
        <dbReference type="ARBA" id="ARBA00004117"/>
    </source>
</evidence>